<dbReference type="AlphaFoldDB" id="A0A6M3L988"/>
<dbReference type="EMBL" id="MT142907">
    <property type="protein sequence ID" value="QJA90352.1"/>
    <property type="molecule type" value="Genomic_DNA"/>
</dbReference>
<reference evidence="1" key="1">
    <citation type="submission" date="2020-03" db="EMBL/GenBank/DDBJ databases">
        <title>The deep terrestrial virosphere.</title>
        <authorList>
            <person name="Holmfeldt K."/>
            <person name="Nilsson E."/>
            <person name="Simone D."/>
            <person name="Lopez-Fernandez M."/>
            <person name="Wu X."/>
            <person name="de Brujin I."/>
            <person name="Lundin D."/>
            <person name="Andersson A."/>
            <person name="Bertilsson S."/>
            <person name="Dopson M."/>
        </authorList>
    </citation>
    <scope>NUCLEOTIDE SEQUENCE</scope>
    <source>
        <strain evidence="1">MM415B02390</strain>
    </source>
</reference>
<proteinExistence type="predicted"/>
<organism evidence="1">
    <name type="scientific">viral metagenome</name>
    <dbReference type="NCBI Taxonomy" id="1070528"/>
    <lineage>
        <taxon>unclassified sequences</taxon>
        <taxon>metagenomes</taxon>
        <taxon>organismal metagenomes</taxon>
    </lineage>
</organism>
<accession>A0A6M3L988</accession>
<sequence length="93" mass="10555">MVKNVIESFNSTVEKAKELEKEFSLLLNIKSNVQSSLTDVIDEIKGLEKALSFSSISSEARKAIEEKVYEGKLRANHYAYLLGESRPYEVKKN</sequence>
<name>A0A6M3L988_9ZZZZ</name>
<protein>
    <submittedName>
        <fullName evidence="1">Uncharacterized protein</fullName>
    </submittedName>
</protein>
<gene>
    <name evidence="1" type="ORF">MM415B02390_0007</name>
</gene>
<evidence type="ECO:0000313" key="1">
    <source>
        <dbReference type="EMBL" id="QJA90352.1"/>
    </source>
</evidence>